<sequence length="94" mass="10144">MTAERSNDEAAPDVLTVTSVIDSRAHKVIDSELCAPHAVRSGRYEALCGHLVAPAPLIDADGAPCARCVQLDPTPVAPPARRRRRRGLRRLLPV</sequence>
<dbReference type="AlphaFoldDB" id="A0A1I4V7W7"/>
<organism evidence="1 2">
    <name type="scientific">Pseudonocardia ammonioxydans</name>
    <dbReference type="NCBI Taxonomy" id="260086"/>
    <lineage>
        <taxon>Bacteria</taxon>
        <taxon>Bacillati</taxon>
        <taxon>Actinomycetota</taxon>
        <taxon>Actinomycetes</taxon>
        <taxon>Pseudonocardiales</taxon>
        <taxon>Pseudonocardiaceae</taxon>
        <taxon>Pseudonocardia</taxon>
    </lineage>
</organism>
<name>A0A1I4V7W7_PSUAM</name>
<evidence type="ECO:0000313" key="1">
    <source>
        <dbReference type="EMBL" id="SFM97090.1"/>
    </source>
</evidence>
<evidence type="ECO:0000313" key="2">
    <source>
        <dbReference type="Proteomes" id="UP000199614"/>
    </source>
</evidence>
<protein>
    <submittedName>
        <fullName evidence="1">Uncharacterized protein</fullName>
    </submittedName>
</protein>
<dbReference type="Proteomes" id="UP000199614">
    <property type="component" value="Unassembled WGS sequence"/>
</dbReference>
<reference evidence="1 2" key="1">
    <citation type="submission" date="2016-10" db="EMBL/GenBank/DDBJ databases">
        <authorList>
            <person name="de Groot N.N."/>
        </authorList>
    </citation>
    <scope>NUCLEOTIDE SEQUENCE [LARGE SCALE GENOMIC DNA]</scope>
    <source>
        <strain evidence="1 2">CGMCC 4.1877</strain>
    </source>
</reference>
<proteinExistence type="predicted"/>
<accession>A0A1I4V7W7</accession>
<gene>
    <name evidence="1" type="ORF">SAMN05216207_1005218</name>
</gene>
<keyword evidence="2" id="KW-1185">Reference proteome</keyword>
<dbReference type="EMBL" id="FOUY01000005">
    <property type="protein sequence ID" value="SFM97090.1"/>
    <property type="molecule type" value="Genomic_DNA"/>
</dbReference>